<evidence type="ECO:0008006" key="3">
    <source>
        <dbReference type="Google" id="ProtNLM"/>
    </source>
</evidence>
<dbReference type="AlphaFoldDB" id="A0ABD0K0A1"/>
<sequence>MRRSVLNYPRWLTDDKTYPINTPAEEYNATVIICYVYKEGCGRVFSHCTSNEAHKTPRQTDTGARNSGCCSFCQSRHRHLTHGQRPICLILLLRRCDSCHHPAYSGLAECCKTGAVVTACRQPFESPPAECPHSVYHDCTRNGPTSEQNTRNCIEEVLQTVLRRADLFILCQDKITQIKHKCICEKLGLELETIKPNYAATKKTGAHAAIYYNALENFEPPRYISQDELEMVNNGMMKLGVHFNPKRLMACVVTSAEVNIMLISWHGPQNTISDENKKLCFRDLLQFSRRLQRLKRCDFVVLGGDFNLVVSKSKPLIKDLNAVILNIQSQDNLDYIVFWPSSEVCPPEKKDIVKLLSGPSDITPSGFERKPFNHPIVMNCLKISTERMVRIPPRHDRTDRPHIQTLVEKLQHTYEQAQGLLVEIQTCLEKLESELNDDIAVLMQTVDVMCNIPAEFEDAKSAIDKMHDDFMSDLNVFKKNR</sequence>
<proteinExistence type="predicted"/>
<dbReference type="Proteomes" id="UP001519460">
    <property type="component" value="Unassembled WGS sequence"/>
</dbReference>
<reference evidence="1 2" key="1">
    <citation type="journal article" date="2023" name="Sci. Data">
        <title>Genome assembly of the Korean intertidal mud-creeper Batillaria attramentaria.</title>
        <authorList>
            <person name="Patra A.K."/>
            <person name="Ho P.T."/>
            <person name="Jun S."/>
            <person name="Lee S.J."/>
            <person name="Kim Y."/>
            <person name="Won Y.J."/>
        </authorList>
    </citation>
    <scope>NUCLEOTIDE SEQUENCE [LARGE SCALE GENOMIC DNA]</scope>
    <source>
        <strain evidence="1">Wonlab-2016</strain>
    </source>
</reference>
<evidence type="ECO:0000313" key="2">
    <source>
        <dbReference type="Proteomes" id="UP001519460"/>
    </source>
</evidence>
<organism evidence="1 2">
    <name type="scientific">Batillaria attramentaria</name>
    <dbReference type="NCBI Taxonomy" id="370345"/>
    <lineage>
        <taxon>Eukaryota</taxon>
        <taxon>Metazoa</taxon>
        <taxon>Spiralia</taxon>
        <taxon>Lophotrochozoa</taxon>
        <taxon>Mollusca</taxon>
        <taxon>Gastropoda</taxon>
        <taxon>Caenogastropoda</taxon>
        <taxon>Sorbeoconcha</taxon>
        <taxon>Cerithioidea</taxon>
        <taxon>Batillariidae</taxon>
        <taxon>Batillaria</taxon>
    </lineage>
</organism>
<accession>A0ABD0K0A1</accession>
<comment type="caution">
    <text evidence="1">The sequence shown here is derived from an EMBL/GenBank/DDBJ whole genome shotgun (WGS) entry which is preliminary data.</text>
</comment>
<evidence type="ECO:0000313" key="1">
    <source>
        <dbReference type="EMBL" id="KAK7480519.1"/>
    </source>
</evidence>
<protein>
    <recommendedName>
        <fullName evidence="3">Endonuclease/exonuclease/phosphatase domain-containing protein</fullName>
    </recommendedName>
</protein>
<dbReference type="InterPro" id="IPR036691">
    <property type="entry name" value="Endo/exonu/phosph_ase_sf"/>
</dbReference>
<name>A0ABD0K0A1_9CAEN</name>
<dbReference type="EMBL" id="JACVVK020000280">
    <property type="protein sequence ID" value="KAK7480519.1"/>
    <property type="molecule type" value="Genomic_DNA"/>
</dbReference>
<dbReference type="SUPFAM" id="SSF56219">
    <property type="entry name" value="DNase I-like"/>
    <property type="match status" value="1"/>
</dbReference>
<keyword evidence="2" id="KW-1185">Reference proteome</keyword>
<gene>
    <name evidence="1" type="ORF">BaRGS_00028253</name>
</gene>